<dbReference type="SUPFAM" id="SSF52283">
    <property type="entry name" value="Formate/glycerate dehydrogenase catalytic domain-like"/>
    <property type="match status" value="1"/>
</dbReference>
<keyword evidence="2" id="KW-0560">Oxidoreductase</keyword>
<evidence type="ECO:0000313" key="6">
    <source>
        <dbReference type="Proteomes" id="UP000613840"/>
    </source>
</evidence>
<evidence type="ECO:0000313" key="5">
    <source>
        <dbReference type="EMBL" id="GGL71970.1"/>
    </source>
</evidence>
<proteinExistence type="inferred from homology"/>
<comment type="caution">
    <text evidence="5">The sequence shown here is derived from an EMBL/GenBank/DDBJ whole genome shotgun (WGS) entry which is preliminary data.</text>
</comment>
<dbReference type="RefSeq" id="WP_188896447.1">
    <property type="nucleotide sequence ID" value="NZ_BMMZ01000008.1"/>
</dbReference>
<reference evidence="5" key="2">
    <citation type="submission" date="2020-09" db="EMBL/GenBank/DDBJ databases">
        <authorList>
            <person name="Sun Q."/>
            <person name="Zhou Y."/>
        </authorList>
    </citation>
    <scope>NUCLEOTIDE SEQUENCE</scope>
    <source>
        <strain evidence="5">CGMCC 4.7306</strain>
    </source>
</reference>
<dbReference type="SUPFAM" id="SSF51735">
    <property type="entry name" value="NAD(P)-binding Rossmann-fold domains"/>
    <property type="match status" value="1"/>
</dbReference>
<dbReference type="PANTHER" id="PTHR42789:SF1">
    <property type="entry name" value="D-ISOMER SPECIFIC 2-HYDROXYACID DEHYDROGENASE FAMILY PROTEIN (AFU_ORTHOLOGUE AFUA_6G10090)"/>
    <property type="match status" value="1"/>
</dbReference>
<dbReference type="GO" id="GO:0016491">
    <property type="term" value="F:oxidoreductase activity"/>
    <property type="evidence" value="ECO:0007669"/>
    <property type="project" value="UniProtKB-KW"/>
</dbReference>
<keyword evidence="3" id="KW-0520">NAD</keyword>
<feature type="domain" description="D-isomer specific 2-hydroxyacid dehydrogenase NAD-binding" evidence="4">
    <location>
        <begin position="115"/>
        <end position="296"/>
    </location>
</feature>
<organism evidence="5 6">
    <name type="scientific">Microlunatus endophyticus</name>
    <dbReference type="NCBI Taxonomy" id="1716077"/>
    <lineage>
        <taxon>Bacteria</taxon>
        <taxon>Bacillati</taxon>
        <taxon>Actinomycetota</taxon>
        <taxon>Actinomycetes</taxon>
        <taxon>Propionibacteriales</taxon>
        <taxon>Propionibacteriaceae</taxon>
        <taxon>Microlunatus</taxon>
    </lineage>
</organism>
<dbReference type="Pfam" id="PF02826">
    <property type="entry name" value="2-Hacid_dh_C"/>
    <property type="match status" value="1"/>
</dbReference>
<evidence type="ECO:0000256" key="2">
    <source>
        <dbReference type="ARBA" id="ARBA00023002"/>
    </source>
</evidence>
<reference evidence="5" key="1">
    <citation type="journal article" date="2014" name="Int. J. Syst. Evol. Microbiol.">
        <title>Complete genome sequence of Corynebacterium casei LMG S-19264T (=DSM 44701T), isolated from a smear-ripened cheese.</title>
        <authorList>
            <consortium name="US DOE Joint Genome Institute (JGI-PGF)"/>
            <person name="Walter F."/>
            <person name="Albersmeier A."/>
            <person name="Kalinowski J."/>
            <person name="Ruckert C."/>
        </authorList>
    </citation>
    <scope>NUCLEOTIDE SEQUENCE</scope>
    <source>
        <strain evidence="5">CGMCC 4.7306</strain>
    </source>
</reference>
<evidence type="ECO:0000259" key="4">
    <source>
        <dbReference type="Pfam" id="PF02826"/>
    </source>
</evidence>
<dbReference type="InterPro" id="IPR036291">
    <property type="entry name" value="NAD(P)-bd_dom_sf"/>
</dbReference>
<comment type="similarity">
    <text evidence="1">Belongs to the D-isomer specific 2-hydroxyacid dehydrogenase family.</text>
</comment>
<dbReference type="Proteomes" id="UP000613840">
    <property type="component" value="Unassembled WGS sequence"/>
</dbReference>
<sequence>MAVKVLLDPSFRLTETIFAEDDLQRIHAVADVVWGRDEPIDEDQLAAVAPELDIIVTGAWRHGHPSRFPRLRAILEVGGHLPPQEDLDYDYCSSHGIRVLGCAPAFGPAVAELGLGLALASARQIGWTDRAFRTGEPNWSHTSFATEIGDTFTLYGKQVGLIGFGGLAQSLRPLLAPFGCRIGVYDPWITDTFLRRQGVEPLDLDTLLATSRVIFVLATPSSSNRALITAEKLDLIGSDAVLVLLSRAHVIDFDALTDRLLAGRFRAAIDVYPEEPIGQDHPIRRAEHAVLSSHRAGANTEALRSVGRLVADDLEALCTGRVPRMMQVAQPEFVRLRG</sequence>
<keyword evidence="6" id="KW-1185">Reference proteome</keyword>
<dbReference type="InterPro" id="IPR006140">
    <property type="entry name" value="D-isomer_DH_NAD-bd"/>
</dbReference>
<dbReference type="EMBL" id="BMMZ01000008">
    <property type="protein sequence ID" value="GGL71970.1"/>
    <property type="molecule type" value="Genomic_DNA"/>
</dbReference>
<name>A0A917W712_9ACTN</name>
<dbReference type="Gene3D" id="3.40.50.720">
    <property type="entry name" value="NAD(P)-binding Rossmann-like Domain"/>
    <property type="match status" value="2"/>
</dbReference>
<dbReference type="AlphaFoldDB" id="A0A917W712"/>
<dbReference type="InterPro" id="IPR050857">
    <property type="entry name" value="D-2-hydroxyacid_DH"/>
</dbReference>
<protein>
    <submittedName>
        <fullName evidence="5">2-hydroxyacid dehydrogenase</fullName>
    </submittedName>
</protein>
<evidence type="ECO:0000256" key="1">
    <source>
        <dbReference type="ARBA" id="ARBA00005854"/>
    </source>
</evidence>
<evidence type="ECO:0000256" key="3">
    <source>
        <dbReference type="ARBA" id="ARBA00023027"/>
    </source>
</evidence>
<accession>A0A917W712</accession>
<dbReference type="GO" id="GO:0051287">
    <property type="term" value="F:NAD binding"/>
    <property type="evidence" value="ECO:0007669"/>
    <property type="project" value="InterPro"/>
</dbReference>
<gene>
    <name evidence="5" type="ORF">GCM10011575_32880</name>
</gene>
<dbReference type="PANTHER" id="PTHR42789">
    <property type="entry name" value="D-ISOMER SPECIFIC 2-HYDROXYACID DEHYDROGENASE FAMILY PROTEIN (AFU_ORTHOLOGUE AFUA_6G10090)"/>
    <property type="match status" value="1"/>
</dbReference>